<evidence type="ECO:0000313" key="10">
    <source>
        <dbReference type="EMBL" id="GAA4495073.1"/>
    </source>
</evidence>
<gene>
    <name evidence="10" type="ORF">GCM10023191_035240</name>
</gene>
<dbReference type="InterPro" id="IPR000515">
    <property type="entry name" value="MetI-like"/>
</dbReference>
<evidence type="ECO:0000259" key="9">
    <source>
        <dbReference type="PROSITE" id="PS50928"/>
    </source>
</evidence>
<name>A0ABP8Q0N8_9ACTN</name>
<evidence type="ECO:0000256" key="1">
    <source>
        <dbReference type="ARBA" id="ARBA00004651"/>
    </source>
</evidence>
<feature type="transmembrane region" description="Helical" evidence="8">
    <location>
        <begin position="106"/>
        <end position="132"/>
    </location>
</feature>
<dbReference type="EMBL" id="BAABHF010000019">
    <property type="protein sequence ID" value="GAA4495073.1"/>
    <property type="molecule type" value="Genomic_DNA"/>
</dbReference>
<evidence type="ECO:0000256" key="4">
    <source>
        <dbReference type="ARBA" id="ARBA00022692"/>
    </source>
</evidence>
<evidence type="ECO:0000256" key="2">
    <source>
        <dbReference type="ARBA" id="ARBA00022448"/>
    </source>
</evidence>
<dbReference type="SUPFAM" id="SSF161098">
    <property type="entry name" value="MetI-like"/>
    <property type="match status" value="1"/>
</dbReference>
<feature type="domain" description="ABC transmembrane type-1" evidence="9">
    <location>
        <begin position="70"/>
        <end position="276"/>
    </location>
</feature>
<keyword evidence="2 8" id="KW-0813">Transport</keyword>
<keyword evidence="11" id="KW-1185">Reference proteome</keyword>
<evidence type="ECO:0000256" key="8">
    <source>
        <dbReference type="RuleBase" id="RU363032"/>
    </source>
</evidence>
<dbReference type="PANTHER" id="PTHR30614:SF0">
    <property type="entry name" value="L-CYSTINE TRANSPORT SYSTEM PERMEASE PROTEIN TCYL"/>
    <property type="match status" value="1"/>
</dbReference>
<dbReference type="Pfam" id="PF00528">
    <property type="entry name" value="BPD_transp_1"/>
    <property type="match status" value="1"/>
</dbReference>
<dbReference type="Proteomes" id="UP001500503">
    <property type="component" value="Unassembled WGS sequence"/>
</dbReference>
<comment type="similarity">
    <text evidence="8">Belongs to the binding-protein-dependent transport system permease family.</text>
</comment>
<protein>
    <submittedName>
        <fullName evidence="10">Amino acid ABC transporter permease</fullName>
    </submittedName>
</protein>
<evidence type="ECO:0000256" key="3">
    <source>
        <dbReference type="ARBA" id="ARBA00022475"/>
    </source>
</evidence>
<dbReference type="PANTHER" id="PTHR30614">
    <property type="entry name" value="MEMBRANE COMPONENT OF AMINO ACID ABC TRANSPORTER"/>
    <property type="match status" value="1"/>
</dbReference>
<evidence type="ECO:0000313" key="11">
    <source>
        <dbReference type="Proteomes" id="UP001500503"/>
    </source>
</evidence>
<dbReference type="RefSeq" id="WP_345464794.1">
    <property type="nucleotide sequence ID" value="NZ_BAABHF010000019.1"/>
</dbReference>
<dbReference type="InterPro" id="IPR043429">
    <property type="entry name" value="ArtM/GltK/GlnP/TcyL/YhdX-like"/>
</dbReference>
<reference evidence="11" key="1">
    <citation type="journal article" date="2019" name="Int. J. Syst. Evol. Microbiol.">
        <title>The Global Catalogue of Microorganisms (GCM) 10K type strain sequencing project: providing services to taxonomists for standard genome sequencing and annotation.</title>
        <authorList>
            <consortium name="The Broad Institute Genomics Platform"/>
            <consortium name="The Broad Institute Genome Sequencing Center for Infectious Disease"/>
            <person name="Wu L."/>
            <person name="Ma J."/>
        </authorList>
    </citation>
    <scope>NUCLEOTIDE SEQUENCE [LARGE SCALE GENOMIC DNA]</scope>
    <source>
        <strain evidence="11">JCM 17933</strain>
    </source>
</reference>
<sequence>MAEMTTRASHAAQDPSGKVVVPRRRPWRWVGVAFVLLIAAMALHGLITNQAFGWRTVFLYLFTRPIMAGLGMTLLLTVIAMAGGLLIGTVLAVMRDADSRLLSGASLAYTWFFRTVPVLVQLLFWFNFGALYKHVALGVPFGPELLSFDTNSLVSPFSAAVFGLMLSQGAYTGEIIRAGIRGVEPGQTRAALAIGMTRWQVFRVVVFPQALRIIIPALGNEVISMVKNTAMVSVLALSDLLYSAQLIYSRNYQTIPLLIVATIWYLVVVTLLTVLQSRLEKKFGRR</sequence>
<comment type="caution">
    <text evidence="10">The sequence shown here is derived from an EMBL/GenBank/DDBJ whole genome shotgun (WGS) entry which is preliminary data.</text>
</comment>
<keyword evidence="3" id="KW-1003">Cell membrane</keyword>
<dbReference type="NCBIfam" id="TIGR01726">
    <property type="entry name" value="HEQRo_perm_3TM"/>
    <property type="match status" value="1"/>
</dbReference>
<feature type="transmembrane region" description="Helical" evidence="8">
    <location>
        <begin position="27"/>
        <end position="47"/>
    </location>
</feature>
<evidence type="ECO:0000256" key="7">
    <source>
        <dbReference type="ARBA" id="ARBA00023136"/>
    </source>
</evidence>
<proteinExistence type="inferred from homology"/>
<dbReference type="InterPro" id="IPR035906">
    <property type="entry name" value="MetI-like_sf"/>
</dbReference>
<keyword evidence="7 8" id="KW-0472">Membrane</keyword>
<keyword evidence="5" id="KW-0029">Amino-acid transport</keyword>
<feature type="transmembrane region" description="Helical" evidence="8">
    <location>
        <begin position="254"/>
        <end position="275"/>
    </location>
</feature>
<evidence type="ECO:0000256" key="6">
    <source>
        <dbReference type="ARBA" id="ARBA00022989"/>
    </source>
</evidence>
<accession>A0ABP8Q0N8</accession>
<dbReference type="CDD" id="cd06261">
    <property type="entry name" value="TM_PBP2"/>
    <property type="match status" value="1"/>
</dbReference>
<comment type="subcellular location">
    <subcellularLocation>
        <location evidence="1 8">Cell membrane</location>
        <topology evidence="1 8">Multi-pass membrane protein</topology>
    </subcellularLocation>
</comment>
<keyword evidence="4 8" id="KW-0812">Transmembrane</keyword>
<keyword evidence="6 8" id="KW-1133">Transmembrane helix</keyword>
<feature type="transmembrane region" description="Helical" evidence="8">
    <location>
        <begin position="67"/>
        <end position="94"/>
    </location>
</feature>
<organism evidence="10 11">
    <name type="scientific">Actinoallomurus oryzae</name>
    <dbReference type="NCBI Taxonomy" id="502180"/>
    <lineage>
        <taxon>Bacteria</taxon>
        <taxon>Bacillati</taxon>
        <taxon>Actinomycetota</taxon>
        <taxon>Actinomycetes</taxon>
        <taxon>Streptosporangiales</taxon>
        <taxon>Thermomonosporaceae</taxon>
        <taxon>Actinoallomurus</taxon>
    </lineage>
</organism>
<dbReference type="Gene3D" id="1.10.3720.10">
    <property type="entry name" value="MetI-like"/>
    <property type="match status" value="1"/>
</dbReference>
<dbReference type="PROSITE" id="PS50928">
    <property type="entry name" value="ABC_TM1"/>
    <property type="match status" value="1"/>
</dbReference>
<evidence type="ECO:0000256" key="5">
    <source>
        <dbReference type="ARBA" id="ARBA00022970"/>
    </source>
</evidence>
<dbReference type="InterPro" id="IPR010065">
    <property type="entry name" value="AA_ABC_transptr_permease_3TM"/>
</dbReference>